<dbReference type="GO" id="GO:0005886">
    <property type="term" value="C:plasma membrane"/>
    <property type="evidence" value="ECO:0000318"/>
    <property type="project" value="GO_Central"/>
</dbReference>
<dbReference type="HOGENOM" id="CLU_012526_0_1_1"/>
<evidence type="ECO:0000256" key="1">
    <source>
        <dbReference type="ARBA" id="ARBA00004651"/>
    </source>
</evidence>
<dbReference type="FunFam" id="1.20.1070.10:FF:000015">
    <property type="entry name" value="Olfactory receptor"/>
    <property type="match status" value="1"/>
</dbReference>
<keyword evidence="5 12" id="KW-0552">Olfaction</keyword>
<dbReference type="Proteomes" id="UP000018468">
    <property type="component" value="Linkage group LG14"/>
</dbReference>
<sequence>MSRPNITLHSEFFIVGLPTPDEQDTALFIIFLILFLATFLGNLLIVVLISLDHRLHMPMYFFLWNLSVLDILMTTSIIPKMLAGLLGQKTILFTGCFGQMYFIISFTAVEGFLVAAMAYDRYVAVVKPLHYNTLISTKVCITMTTAAWVLGVLASLLSVVPASTLPFCGSNLILHIVCDYRTVMVLACGDVTAQINFTLLIATLAICIQFFYVLWTYCRIIASVMKLKTVESCKKAFSMCSSHVTVVFLYYVSGAVVYIGLRVESIPPDGRIIIGAVFYFLTPLLNPIIYSLRNEKIKAAAHRYFKLRALIMNK</sequence>
<evidence type="ECO:0000256" key="10">
    <source>
        <dbReference type="ARBA" id="ARBA00023224"/>
    </source>
</evidence>
<evidence type="ECO:0000256" key="6">
    <source>
        <dbReference type="ARBA" id="ARBA00022989"/>
    </source>
</evidence>
<feature type="transmembrane region" description="Helical" evidence="12">
    <location>
        <begin position="61"/>
        <end position="79"/>
    </location>
</feature>
<dbReference type="STRING" id="7918.ENSLOCP00000021682"/>
<keyword evidence="2 12" id="KW-1003">Cell membrane</keyword>
<dbReference type="PROSITE" id="PS50262">
    <property type="entry name" value="G_PROTEIN_RECEP_F1_2"/>
    <property type="match status" value="1"/>
</dbReference>
<dbReference type="PRINTS" id="PR00237">
    <property type="entry name" value="GPCRRHODOPSN"/>
</dbReference>
<evidence type="ECO:0000256" key="8">
    <source>
        <dbReference type="ARBA" id="ARBA00023136"/>
    </source>
</evidence>
<dbReference type="SUPFAM" id="SSF81321">
    <property type="entry name" value="Family A G protein-coupled receptor-like"/>
    <property type="match status" value="1"/>
</dbReference>
<evidence type="ECO:0000256" key="7">
    <source>
        <dbReference type="ARBA" id="ARBA00023040"/>
    </source>
</evidence>
<feature type="transmembrane region" description="Helical" evidence="12">
    <location>
        <begin position="272"/>
        <end position="292"/>
    </location>
</feature>
<dbReference type="Ensembl" id="ENSLOCT00000021719.1">
    <property type="protein sequence ID" value="ENSLOCP00000021682.1"/>
    <property type="gene ID" value="ENSLOCG00000017577.1"/>
</dbReference>
<reference evidence="14" key="3">
    <citation type="submission" date="2025-09" db="UniProtKB">
        <authorList>
            <consortium name="Ensembl"/>
        </authorList>
    </citation>
    <scope>IDENTIFICATION</scope>
</reference>
<feature type="transmembrane region" description="Helical" evidence="12">
    <location>
        <begin position="236"/>
        <end position="260"/>
    </location>
</feature>
<keyword evidence="8 12" id="KW-0472">Membrane</keyword>
<accession>W5NM23</accession>
<dbReference type="InterPro" id="IPR000725">
    <property type="entry name" value="Olfact_rcpt"/>
</dbReference>
<evidence type="ECO:0000256" key="12">
    <source>
        <dbReference type="RuleBase" id="RU363047"/>
    </source>
</evidence>
<feature type="domain" description="G-protein coupled receptors family 1 profile" evidence="13">
    <location>
        <begin position="41"/>
        <end position="290"/>
    </location>
</feature>
<keyword evidence="9 11" id="KW-0675">Receptor</keyword>
<dbReference type="Gene3D" id="1.20.1070.10">
    <property type="entry name" value="Rhodopsin 7-helix transmembrane proteins"/>
    <property type="match status" value="1"/>
</dbReference>
<evidence type="ECO:0000256" key="11">
    <source>
        <dbReference type="RuleBase" id="RU000688"/>
    </source>
</evidence>
<dbReference type="PROSITE" id="PS00237">
    <property type="entry name" value="G_PROTEIN_RECEP_F1_1"/>
    <property type="match status" value="1"/>
</dbReference>
<feature type="transmembrane region" description="Helical" evidence="12">
    <location>
        <begin position="99"/>
        <end position="119"/>
    </location>
</feature>
<evidence type="ECO:0000256" key="4">
    <source>
        <dbReference type="ARBA" id="ARBA00022692"/>
    </source>
</evidence>
<dbReference type="Pfam" id="PF13853">
    <property type="entry name" value="7tm_4"/>
    <property type="match status" value="1"/>
</dbReference>
<reference evidence="15" key="1">
    <citation type="submission" date="2011-12" db="EMBL/GenBank/DDBJ databases">
        <title>The Draft Genome of Lepisosteus oculatus.</title>
        <authorList>
            <consortium name="The Broad Institute Genome Assembly &amp; Analysis Group"/>
            <consortium name="Computational R&amp;D Group"/>
            <consortium name="and Sequencing Platform"/>
            <person name="Di Palma F."/>
            <person name="Alfoldi J."/>
            <person name="Johnson J."/>
            <person name="Berlin A."/>
            <person name="Gnerre S."/>
            <person name="Jaffe D."/>
            <person name="MacCallum I."/>
            <person name="Young S."/>
            <person name="Walker B.J."/>
            <person name="Lander E.S."/>
            <person name="Lindblad-Toh K."/>
        </authorList>
    </citation>
    <scope>NUCLEOTIDE SEQUENCE [LARGE SCALE GENOMIC DNA]</scope>
</reference>
<evidence type="ECO:0000256" key="2">
    <source>
        <dbReference type="ARBA" id="ARBA00022475"/>
    </source>
</evidence>
<dbReference type="EMBL" id="AHAT01012663">
    <property type="status" value="NOT_ANNOTATED_CDS"/>
    <property type="molecule type" value="Genomic_DNA"/>
</dbReference>
<dbReference type="GeneTree" id="ENSGT01140000282520"/>
<dbReference type="PANTHER" id="PTHR26453">
    <property type="entry name" value="OLFACTORY RECEPTOR"/>
    <property type="match status" value="1"/>
</dbReference>
<evidence type="ECO:0000313" key="14">
    <source>
        <dbReference type="Ensembl" id="ENSLOCP00000021682.1"/>
    </source>
</evidence>
<dbReference type="InterPro" id="IPR000276">
    <property type="entry name" value="GPCR_Rhodpsn"/>
</dbReference>
<evidence type="ECO:0000259" key="13">
    <source>
        <dbReference type="PROSITE" id="PS50262"/>
    </source>
</evidence>
<comment type="subcellular location">
    <subcellularLocation>
        <location evidence="1 12">Cell membrane</location>
        <topology evidence="1 12">Multi-pass membrane protein</topology>
    </subcellularLocation>
</comment>
<feature type="transmembrane region" description="Helical" evidence="12">
    <location>
        <begin position="139"/>
        <end position="160"/>
    </location>
</feature>
<keyword evidence="3 12" id="KW-0716">Sensory transduction</keyword>
<evidence type="ECO:0000256" key="9">
    <source>
        <dbReference type="ARBA" id="ARBA00023170"/>
    </source>
</evidence>
<dbReference type="eggNOG" id="ENOG502QVH7">
    <property type="taxonomic scope" value="Eukaryota"/>
</dbReference>
<keyword evidence="6 12" id="KW-1133">Transmembrane helix</keyword>
<protein>
    <recommendedName>
        <fullName evidence="12">Olfactory receptor</fullName>
    </recommendedName>
</protein>
<dbReference type="PRINTS" id="PR00245">
    <property type="entry name" value="OLFACTORYR"/>
</dbReference>
<reference evidence="14" key="2">
    <citation type="submission" date="2025-08" db="UniProtKB">
        <authorList>
            <consortium name="Ensembl"/>
        </authorList>
    </citation>
    <scope>IDENTIFICATION</scope>
</reference>
<organism evidence="14 15">
    <name type="scientific">Lepisosteus oculatus</name>
    <name type="common">Spotted gar</name>
    <dbReference type="NCBI Taxonomy" id="7918"/>
    <lineage>
        <taxon>Eukaryota</taxon>
        <taxon>Metazoa</taxon>
        <taxon>Chordata</taxon>
        <taxon>Craniata</taxon>
        <taxon>Vertebrata</taxon>
        <taxon>Euteleostomi</taxon>
        <taxon>Actinopterygii</taxon>
        <taxon>Neopterygii</taxon>
        <taxon>Holostei</taxon>
        <taxon>Semionotiformes</taxon>
        <taxon>Lepisosteidae</taxon>
        <taxon>Lepisosteus</taxon>
    </lineage>
</organism>
<feature type="transmembrane region" description="Helical" evidence="12">
    <location>
        <begin position="26"/>
        <end position="49"/>
    </location>
</feature>
<dbReference type="InParanoid" id="W5NM23"/>
<keyword evidence="10 11" id="KW-0807">Transducer</keyword>
<dbReference type="GO" id="GO:0004984">
    <property type="term" value="F:olfactory receptor activity"/>
    <property type="evidence" value="ECO:0000318"/>
    <property type="project" value="GO_Central"/>
</dbReference>
<keyword evidence="4 11" id="KW-0812">Transmembrane</keyword>
<name>W5NM23_LEPOC</name>
<evidence type="ECO:0000256" key="5">
    <source>
        <dbReference type="ARBA" id="ARBA00022725"/>
    </source>
</evidence>
<dbReference type="GO" id="GO:0050911">
    <property type="term" value="P:detection of chemical stimulus involved in sensory perception of smell"/>
    <property type="evidence" value="ECO:0000318"/>
    <property type="project" value="GO_Central"/>
</dbReference>
<feature type="transmembrane region" description="Helical" evidence="12">
    <location>
        <begin position="193"/>
        <end position="215"/>
    </location>
</feature>
<dbReference type="CDD" id="cd13954">
    <property type="entry name" value="7tmA_OR"/>
    <property type="match status" value="1"/>
</dbReference>
<keyword evidence="15" id="KW-1185">Reference proteome</keyword>
<proteinExistence type="inferred from homology"/>
<comment type="similarity">
    <text evidence="11">Belongs to the G-protein coupled receptor 1 family.</text>
</comment>
<evidence type="ECO:0000256" key="3">
    <source>
        <dbReference type="ARBA" id="ARBA00022606"/>
    </source>
</evidence>
<dbReference type="GO" id="GO:0004930">
    <property type="term" value="F:G protein-coupled receptor activity"/>
    <property type="evidence" value="ECO:0007669"/>
    <property type="project" value="UniProtKB-KW"/>
</dbReference>
<evidence type="ECO:0000313" key="15">
    <source>
        <dbReference type="Proteomes" id="UP000018468"/>
    </source>
</evidence>
<dbReference type="AlphaFoldDB" id="W5NM23"/>
<keyword evidence="7 11" id="KW-0297">G-protein coupled receptor</keyword>
<dbReference type="InterPro" id="IPR017452">
    <property type="entry name" value="GPCR_Rhodpsn_7TM"/>
</dbReference>